<evidence type="ECO:0000313" key="2">
    <source>
        <dbReference type="Proteomes" id="UP000316905"/>
    </source>
</evidence>
<dbReference type="Pfam" id="PF07867">
    <property type="entry name" value="DUF1654"/>
    <property type="match status" value="1"/>
</dbReference>
<dbReference type="EMBL" id="VLKY01000021">
    <property type="protein sequence ID" value="TWI48040.1"/>
    <property type="molecule type" value="Genomic_DNA"/>
</dbReference>
<comment type="caution">
    <text evidence="1">The sequence shown here is derived from an EMBL/GenBank/DDBJ whole genome shotgun (WGS) entry which is preliminary data.</text>
</comment>
<accession>A0A562PV55</accession>
<dbReference type="OrthoDB" id="7030629at2"/>
<proteinExistence type="predicted"/>
<dbReference type="RefSeq" id="WP_145145518.1">
    <property type="nucleotide sequence ID" value="NZ_VLKY01000021.1"/>
</dbReference>
<sequence>MPKAASPVVSAQERLAIRISNMINTPKAQMQRRVVIHRLDSEPDEAWEGVLEMLRETHGLEMISSDEDTITLGWRYELG</sequence>
<name>A0A562PV55_9PSED</name>
<protein>
    <submittedName>
        <fullName evidence="1">Uncharacterized protein DUF1654</fullName>
    </submittedName>
</protein>
<evidence type="ECO:0000313" key="1">
    <source>
        <dbReference type="EMBL" id="TWI48040.1"/>
    </source>
</evidence>
<dbReference type="InterPro" id="IPR012449">
    <property type="entry name" value="Phage_F116_Orf28"/>
</dbReference>
<organism evidence="1 2">
    <name type="scientific">Pseudomonas duriflava</name>
    <dbReference type="NCBI Taxonomy" id="459528"/>
    <lineage>
        <taxon>Bacteria</taxon>
        <taxon>Pseudomonadati</taxon>
        <taxon>Pseudomonadota</taxon>
        <taxon>Gammaproteobacteria</taxon>
        <taxon>Pseudomonadales</taxon>
        <taxon>Pseudomonadaceae</taxon>
        <taxon>Pseudomonas</taxon>
    </lineage>
</organism>
<gene>
    <name evidence="1" type="ORF">IQ22_04233</name>
</gene>
<dbReference type="Proteomes" id="UP000316905">
    <property type="component" value="Unassembled WGS sequence"/>
</dbReference>
<reference evidence="1 2" key="1">
    <citation type="journal article" date="2015" name="Stand. Genomic Sci.">
        <title>Genomic Encyclopedia of Bacterial and Archaeal Type Strains, Phase III: the genomes of soil and plant-associated and newly described type strains.</title>
        <authorList>
            <person name="Whitman W.B."/>
            <person name="Woyke T."/>
            <person name="Klenk H.P."/>
            <person name="Zhou Y."/>
            <person name="Lilburn T.G."/>
            <person name="Beck B.J."/>
            <person name="De Vos P."/>
            <person name="Vandamme P."/>
            <person name="Eisen J.A."/>
            <person name="Garrity G."/>
            <person name="Hugenholtz P."/>
            <person name="Kyrpides N.C."/>
        </authorList>
    </citation>
    <scope>NUCLEOTIDE SEQUENCE [LARGE SCALE GENOMIC DNA]</scope>
    <source>
        <strain evidence="1 2">CGMCC 1.6858</strain>
    </source>
</reference>
<dbReference type="AlphaFoldDB" id="A0A562PV55"/>
<keyword evidence="2" id="KW-1185">Reference proteome</keyword>